<dbReference type="Gene3D" id="3.40.50.720">
    <property type="entry name" value="NAD(P)-binding Rossmann-like Domain"/>
    <property type="match status" value="1"/>
</dbReference>
<feature type="domain" description="GFO/IDH/MocA-like oxidoreductase" evidence="2">
    <location>
        <begin position="131"/>
        <end position="253"/>
    </location>
</feature>
<dbReference type="Proteomes" id="UP000278792">
    <property type="component" value="Unassembled WGS sequence"/>
</dbReference>
<evidence type="ECO:0000259" key="1">
    <source>
        <dbReference type="Pfam" id="PF01408"/>
    </source>
</evidence>
<accession>A0A3N3DRH1</accession>
<dbReference type="AlphaFoldDB" id="A0A3N3DRH1"/>
<dbReference type="RefSeq" id="WP_123783886.1">
    <property type="nucleotide sequence ID" value="NZ_RKIK01000160.1"/>
</dbReference>
<comment type="caution">
    <text evidence="3">The sequence shown here is derived from an EMBL/GenBank/DDBJ whole genome shotgun (WGS) entry which is preliminary data.</text>
</comment>
<dbReference type="SUPFAM" id="SSF51735">
    <property type="entry name" value="NAD(P)-binding Rossmann-fold domains"/>
    <property type="match status" value="1"/>
</dbReference>
<evidence type="ECO:0000259" key="2">
    <source>
        <dbReference type="Pfam" id="PF22725"/>
    </source>
</evidence>
<name>A0A3N3DRH1_9VIBR</name>
<feature type="domain" description="Gfo/Idh/MocA-like oxidoreductase N-terminal" evidence="1">
    <location>
        <begin position="2"/>
        <end position="119"/>
    </location>
</feature>
<dbReference type="GO" id="GO:0000166">
    <property type="term" value="F:nucleotide binding"/>
    <property type="evidence" value="ECO:0007669"/>
    <property type="project" value="InterPro"/>
</dbReference>
<gene>
    <name evidence="3" type="ORF">EGH82_23165</name>
</gene>
<dbReference type="InterPro" id="IPR000683">
    <property type="entry name" value="Gfo/Idh/MocA-like_OxRdtase_N"/>
</dbReference>
<dbReference type="InterPro" id="IPR052515">
    <property type="entry name" value="Gfo/Idh/MocA_Oxidoreductase"/>
</dbReference>
<reference evidence="3 4" key="1">
    <citation type="submission" date="2018-11" db="EMBL/GenBank/DDBJ databases">
        <title>Vibrio ponticus strain CAIM 1751 pathogenic for the snapper Lutjanus guttatus.</title>
        <authorList>
            <person name="Soto-Rodriguez S."/>
            <person name="Lozano-Olvera R."/>
            <person name="Gomez-Gil B."/>
        </authorList>
    </citation>
    <scope>NUCLEOTIDE SEQUENCE [LARGE SCALE GENOMIC DNA]</scope>
    <source>
        <strain evidence="3 4">CAIM 1751</strain>
    </source>
</reference>
<dbReference type="SUPFAM" id="SSF55347">
    <property type="entry name" value="Glyceraldehyde-3-phosphate dehydrogenase-like, C-terminal domain"/>
    <property type="match status" value="1"/>
</dbReference>
<dbReference type="Pfam" id="PF01408">
    <property type="entry name" value="GFO_IDH_MocA"/>
    <property type="match status" value="1"/>
</dbReference>
<dbReference type="EMBL" id="RKIK01000160">
    <property type="protein sequence ID" value="ROV57097.1"/>
    <property type="molecule type" value="Genomic_DNA"/>
</dbReference>
<dbReference type="Pfam" id="PF22725">
    <property type="entry name" value="GFO_IDH_MocA_C3"/>
    <property type="match status" value="1"/>
</dbReference>
<dbReference type="PANTHER" id="PTHR43249">
    <property type="entry name" value="UDP-N-ACETYL-2-AMINO-2-DEOXY-D-GLUCURONATE OXIDASE"/>
    <property type="match status" value="1"/>
</dbReference>
<dbReference type="PANTHER" id="PTHR43249:SF1">
    <property type="entry name" value="D-GLUCOSIDE 3-DEHYDROGENASE"/>
    <property type="match status" value="1"/>
</dbReference>
<organism evidence="3 4">
    <name type="scientific">Vibrio ponticus</name>
    <dbReference type="NCBI Taxonomy" id="265668"/>
    <lineage>
        <taxon>Bacteria</taxon>
        <taxon>Pseudomonadati</taxon>
        <taxon>Pseudomonadota</taxon>
        <taxon>Gammaproteobacteria</taxon>
        <taxon>Vibrionales</taxon>
        <taxon>Vibrionaceae</taxon>
        <taxon>Vibrio</taxon>
    </lineage>
</organism>
<evidence type="ECO:0000313" key="4">
    <source>
        <dbReference type="Proteomes" id="UP000278792"/>
    </source>
</evidence>
<evidence type="ECO:0000313" key="3">
    <source>
        <dbReference type="EMBL" id="ROV57097.1"/>
    </source>
</evidence>
<protein>
    <submittedName>
        <fullName evidence="3">Gfo/Idh/MocA family oxidoreductase</fullName>
    </submittedName>
</protein>
<dbReference type="InterPro" id="IPR036291">
    <property type="entry name" value="NAD(P)-bd_dom_sf"/>
</dbReference>
<dbReference type="Gene3D" id="3.30.360.10">
    <property type="entry name" value="Dihydrodipicolinate Reductase, domain 2"/>
    <property type="match status" value="1"/>
</dbReference>
<dbReference type="InterPro" id="IPR055170">
    <property type="entry name" value="GFO_IDH_MocA-like_dom"/>
</dbReference>
<sequence length="330" mass="37257">MLKVGLIGCGNISVIHLEAINKNADALLVSVCDIKNDVVSKVANEMNCKAYTDYAEMLEHEDLDVVHICTPHYLHKEMIVKALSLNIHVVTEKPVVMNIEESKAVQAALSQSTAKLAVTFQNRLNPTSLVMRRYVDEGTLGELIGIKGFVTWCREPIQYYAESDWRGQYATEGGGFLINQGIHTLDLIQWLGGEIRTLNGSYSTKAFQQYIEVEDTAEIYIEFKNGAKGLFYGTNAYSTNTPVEMELMFQNGLLKYMNGKLYIEDENKDFVFLEEDFAPDQRGMSYWGASHQKTINAFYKAIIDNTSDYINLDEGLKTIAILDQLRNKDK</sequence>
<proteinExistence type="predicted"/>